<dbReference type="GO" id="GO:0016567">
    <property type="term" value="P:protein ubiquitination"/>
    <property type="evidence" value="ECO:0007669"/>
    <property type="project" value="UniProtKB-UniRule"/>
</dbReference>
<evidence type="ECO:0000256" key="4">
    <source>
        <dbReference type="ARBA" id="ARBA00022723"/>
    </source>
</evidence>
<evidence type="ECO:0000256" key="3">
    <source>
        <dbReference type="ARBA" id="ARBA00022679"/>
    </source>
</evidence>
<dbReference type="STRING" id="559304.G8YCV6"/>
<evidence type="ECO:0000256" key="2">
    <source>
        <dbReference type="ARBA" id="ARBA00004906"/>
    </source>
</evidence>
<dbReference type="CDD" id="cd19673">
    <property type="entry name" value="UBR-box_UBR3"/>
    <property type="match status" value="1"/>
</dbReference>
<dbReference type="GO" id="GO:0061630">
    <property type="term" value="F:ubiquitin protein ligase activity"/>
    <property type="evidence" value="ECO:0007669"/>
    <property type="project" value="UniProtKB-UniRule"/>
</dbReference>
<dbReference type="Gene3D" id="2.10.110.30">
    <property type="match status" value="1"/>
</dbReference>
<proteinExistence type="inferred from homology"/>
<comment type="pathway">
    <text evidence="2 10">Protein modification; protein ubiquitination.</text>
</comment>
<evidence type="ECO:0000256" key="9">
    <source>
        <dbReference type="PROSITE-ProRule" id="PRU00508"/>
    </source>
</evidence>
<evidence type="ECO:0000256" key="1">
    <source>
        <dbReference type="ARBA" id="ARBA00000900"/>
    </source>
</evidence>
<dbReference type="EMBL" id="FO082050">
    <property type="protein sequence ID" value="CCE82787.1"/>
    <property type="molecule type" value="Genomic_DNA"/>
</dbReference>
<name>G8YCV6_PICSO</name>
<dbReference type="UniPathway" id="UPA00143"/>
<dbReference type="OrthoDB" id="26387at2759"/>
<feature type="zinc finger region" description="UBR-type" evidence="9">
    <location>
        <begin position="90"/>
        <end position="163"/>
    </location>
</feature>
<evidence type="ECO:0000256" key="7">
    <source>
        <dbReference type="ARBA" id="ARBA00022833"/>
    </source>
</evidence>
<comment type="catalytic activity">
    <reaction evidence="1 10">
        <text>S-ubiquitinyl-[E2 ubiquitin-conjugating enzyme]-L-cysteine + [acceptor protein]-L-lysine = [E2 ubiquitin-conjugating enzyme]-L-cysteine + N(6)-ubiquitinyl-[acceptor protein]-L-lysine.</text>
        <dbReference type="EC" id="2.3.2.27"/>
    </reaction>
</comment>
<evidence type="ECO:0000259" key="11">
    <source>
        <dbReference type="PROSITE" id="PS51157"/>
    </source>
</evidence>
<evidence type="ECO:0000313" key="12">
    <source>
        <dbReference type="EMBL" id="CCE82787.1"/>
    </source>
</evidence>
<dbReference type="Pfam" id="PF18995">
    <property type="entry name" value="PRT6_C"/>
    <property type="match status" value="1"/>
</dbReference>
<dbReference type="FunFam" id="2.10.110.30:FF:000002">
    <property type="entry name" value="Putative e3 ubiquitin-protein ligase ubr3"/>
    <property type="match status" value="1"/>
</dbReference>
<keyword evidence="13" id="KW-1185">Reference proteome</keyword>
<dbReference type="HOGENOM" id="CLU_238060_0_0_1"/>
<evidence type="ECO:0000313" key="13">
    <source>
        <dbReference type="Proteomes" id="UP000005222"/>
    </source>
</evidence>
<keyword evidence="6 10" id="KW-0833">Ubl conjugation pathway</keyword>
<dbReference type="Pfam" id="PF22960">
    <property type="entry name" value="WHD_UBR1"/>
    <property type="match status" value="1"/>
</dbReference>
<dbReference type="InterPro" id="IPR039164">
    <property type="entry name" value="UBR1-like"/>
</dbReference>
<dbReference type="Pfam" id="PF02617">
    <property type="entry name" value="ClpS"/>
    <property type="match status" value="1"/>
</dbReference>
<dbReference type="InParanoid" id="G8YCV6"/>
<dbReference type="InterPro" id="IPR055194">
    <property type="entry name" value="UBR1-like_WH"/>
</dbReference>
<feature type="domain" description="UBR-type" evidence="11">
    <location>
        <begin position="90"/>
        <end position="163"/>
    </location>
</feature>
<dbReference type="GO" id="GO:0000151">
    <property type="term" value="C:ubiquitin ligase complex"/>
    <property type="evidence" value="ECO:0007669"/>
    <property type="project" value="TreeGrafter"/>
</dbReference>
<keyword evidence="3 10" id="KW-0808">Transferase</keyword>
<dbReference type="GO" id="GO:0071596">
    <property type="term" value="P:ubiquitin-dependent protein catabolic process via the N-end rule pathway"/>
    <property type="evidence" value="ECO:0007669"/>
    <property type="project" value="UniProtKB-UniRule"/>
</dbReference>
<protein>
    <recommendedName>
        <fullName evidence="10">E3 ubiquitin-protein ligase</fullName>
        <ecNumber evidence="10">2.3.2.27</ecNumber>
    </recommendedName>
</protein>
<comment type="function">
    <text evidence="10">Ubiquitin ligase protein which is a component of the N-end rule pathway. Recognizes and binds to proteins bearing specific N-terminal residues that are destabilizing according to the N-end rule, leading to their ubiquitination and subsequent degradation.</text>
</comment>
<dbReference type="Proteomes" id="UP000005222">
    <property type="component" value="Chromosome J"/>
</dbReference>
<evidence type="ECO:0000256" key="10">
    <source>
        <dbReference type="RuleBase" id="RU366018"/>
    </source>
</evidence>
<dbReference type="SMART" id="SM00396">
    <property type="entry name" value="ZnF_UBR1"/>
    <property type="match status" value="1"/>
</dbReference>
<dbReference type="InterPro" id="IPR003769">
    <property type="entry name" value="ClpS_core"/>
</dbReference>
<evidence type="ECO:0000256" key="6">
    <source>
        <dbReference type="ARBA" id="ARBA00022786"/>
    </source>
</evidence>
<dbReference type="Pfam" id="PF02207">
    <property type="entry name" value="zf-UBR"/>
    <property type="match status" value="1"/>
</dbReference>
<organism evidence="12 13">
    <name type="scientific">Pichia sorbitophila (strain ATCC MYA-4447 / BCRC 22081 / CBS 7064 / NBRC 10061 / NRRL Y-12695)</name>
    <name type="common">Hybrid yeast</name>
    <dbReference type="NCBI Taxonomy" id="559304"/>
    <lineage>
        <taxon>Eukaryota</taxon>
        <taxon>Fungi</taxon>
        <taxon>Dikarya</taxon>
        <taxon>Ascomycota</taxon>
        <taxon>Saccharomycotina</taxon>
        <taxon>Pichiomycetes</taxon>
        <taxon>Debaryomycetaceae</taxon>
        <taxon>Millerozyma</taxon>
    </lineage>
</organism>
<dbReference type="PANTHER" id="PTHR21497">
    <property type="entry name" value="UBIQUITIN LIGASE E3 ALPHA-RELATED"/>
    <property type="match status" value="1"/>
</dbReference>
<dbReference type="GO" id="GO:0005737">
    <property type="term" value="C:cytoplasm"/>
    <property type="evidence" value="ECO:0007669"/>
    <property type="project" value="TreeGrafter"/>
</dbReference>
<dbReference type="InterPro" id="IPR003126">
    <property type="entry name" value="Znf_UBR"/>
</dbReference>
<comment type="similarity">
    <text evidence="8 10">Belongs to the E3 ubiquitin-protein ligase UBR1-like family.</text>
</comment>
<dbReference type="OMA" id="HAIMINI"/>
<dbReference type="InterPro" id="IPR044046">
    <property type="entry name" value="E3_ligase_UBR-like_C"/>
</dbReference>
<sequence length="1802" mass="206887">MSVDELKRFLTTLPSKLDYRSHHLLRSNLFKALYYTATNDGQYLKSLYPFIGEEEVDAMANYRFDVSKTNDQKPFYNYKQKRKYIHAPGSVCARPFKRGEPVYRCEQCGFDDTCVLCVHCFNKDDHADHDVYMYISQGNSNGICDCGDPDAFTSELHCRCQSEQVSEIESPALPEDFDTALRETILACLDYILDVTNYSVSTLPFIHRSINRPNCEFTSQFLSGYSSLPADRYGVEDRNSEDLWYLILWNDEHHNTEEAIRDIRSAIKTNRGRAEVLAGEVSTKGRCILHESSDYKSLLPIQKLVEVEGLVASIMSARDFMREMIVHHIFSWLIDIISFTSHTRFREQSKHHFGEVLLEPNFSFAKPFPSDGIFSMVKYIWEEVDSREQYVRKFFENGLLLEGQFINIGKTKVHPNITPDKCATSISGVLGPDPRLDQLQNSRLQYLLDFQIRFTLAIRKRLPDLIIPAVISDTRKKSIFCEQFINLYPVLITSMALADREEHLNCLPEITTQLFTCPTSVNSILKEGKLGYVLGSVADIIEKYSSEWNPYSQLPNFIEIARGRPSNYKAIKRAILGGIRDIDHLVDKSGGQDALPVLLSKDTIVLLILFLRNFQGYWCVKRKYGDHVEREILDFVIHLEYSVPVLNIVKSITSRETNDTSLVINSVKLIIEFLSLREIKWKAPEIADFKVSKEPASFVNAVNTLLSYIIQFHGFQTLQDVLSLYEGPFMRISDISLRSIVLSSQVKVGFWIRNGISVSRQASLYTDSLMRDSAYFCDFYLNQIAAIYDNPSATLLNFLERWELSSWFNNETPHNETVYEDRFSSISNRFVVFLYNLITDRTNFLSLTSRERVSYRAEQAICYALCNKPKPYSSLKSEVSIEVSELPEFDSLLEKCCDYQSPQGLVDSGMYRLKPSIFETLDPLSLHLDTSQSQEVTEALIKNIAQDRKISEDSVVLSPQIQLTNIPLVDERLASFTKTKEFAKLMYKYLQVAIDSSDETYLGNLLHLLHAVIKDDELHFSENYVCPHFIDIPISDLLFTLSESSMSKIIVKKAEFLLKNLISKDERVIQSLIDCFGEEHIKAFRSKHIDSIKSEPEKRKLLAEKRKNKVMKKFAKQREKFLSKNVEYNLDTDTHTSNTSNTHLRTCVLCGEHESSDDVFGLLASFNSSSVFWKVPEDDVDFFQLAFKDWNKQWSPKQNGVYGRGYNYSSARSGYQNASPDGYVLSTCGHGLHLRCYYRASAAFKFYPCSLCRNLSNIFIPSYISPKHNETGDDILFNNQPINDRYNKLTYGTCTEKSRLLLSKLVVEDFSTFDAEQIENVCKPIDSEVFCEIFIGRFFVSGGNEIQFFNKLQSLANLLANTIRMNEVSTRIEGTRSLSNFLNDIPAPSKTLMRSLMQILAMAYEKRHLSFFLGSNYDLSKQIKEFWDSECLLDSIFNEVVALFFQTDESLKTLVTWGYTKYVTVCISSLLHMLSTNKEYFDSFSNMDLPEVSPQVLSGLGTLLSSYENIEIPDYLNDKEQLTHIIWTALKRLILPFLRQMAIFKDLLTMTSEGDNEYQSATELQDLKDAISSQEDTYSEDALCDVLGIPNLSTFLNNLVESQVNEFERKIFDIVLTAKIPKYMDQGILSLDYPAVVKLIDLPDDYNTCVIEYDNGINRGRYDYNVCLHCGSKLHLSEDFGHMRKCNMTSVFFHPRLNLLKLATRIANSPIYIKVSAPYLTSHGEVKRPRSSGKATLSHLRYNHLNKLWLNQGLNGFITRNMFGSMDEGQEIEPNFTFPETTEMDDDEDDDFNFFYQDDIAL</sequence>
<reference evidence="12 13" key="1">
    <citation type="journal article" date="2012" name="G3 (Bethesda)">
        <title>Pichia sorbitophila, an interspecies yeast hybrid reveals early steps of genome resolution following polyploidization.</title>
        <authorList>
            <person name="Leh Louis V."/>
            <person name="Despons L."/>
            <person name="Friedrich A."/>
            <person name="Martin T."/>
            <person name="Durrens P."/>
            <person name="Casaregola S."/>
            <person name="Neuveglise C."/>
            <person name="Fairhead C."/>
            <person name="Marck C."/>
            <person name="Cruz J.A."/>
            <person name="Straub M.L."/>
            <person name="Kugler V."/>
            <person name="Sacerdot C."/>
            <person name="Uzunov Z."/>
            <person name="Thierry A."/>
            <person name="Weiss S."/>
            <person name="Bleykasten C."/>
            <person name="De Montigny J."/>
            <person name="Jacques N."/>
            <person name="Jung P."/>
            <person name="Lemaire M."/>
            <person name="Mallet S."/>
            <person name="Morel G."/>
            <person name="Richard G.F."/>
            <person name="Sarkar A."/>
            <person name="Savel G."/>
            <person name="Schacherer J."/>
            <person name="Seret M.L."/>
            <person name="Talla E."/>
            <person name="Samson G."/>
            <person name="Jubin C."/>
            <person name="Poulain J."/>
            <person name="Vacherie B."/>
            <person name="Barbe V."/>
            <person name="Pelletier E."/>
            <person name="Sherman D.J."/>
            <person name="Westhof E."/>
            <person name="Weissenbach J."/>
            <person name="Baret P.V."/>
            <person name="Wincker P."/>
            <person name="Gaillardin C."/>
            <person name="Dujon B."/>
            <person name="Souciet J.L."/>
        </authorList>
    </citation>
    <scope>NUCLEOTIDE SEQUENCE [LARGE SCALE GENOMIC DNA]</scope>
    <source>
        <strain evidence="13">ATCC MYA-4447 / BCRC 22081 / CBS 7064 / NBRC 10061 / NRRL Y-12695</strain>
    </source>
</reference>
<dbReference type="eggNOG" id="KOG1140">
    <property type="taxonomic scope" value="Eukaryota"/>
</dbReference>
<keyword evidence="5 10" id="KW-0863">Zinc-finger</keyword>
<keyword evidence="7 10" id="KW-0862">Zinc</keyword>
<dbReference type="InterPro" id="IPR014719">
    <property type="entry name" value="Ribosomal_bL12_C/ClpS-like"/>
</dbReference>
<dbReference type="PANTHER" id="PTHR21497:SF26">
    <property type="entry name" value="E3 UBIQUITIN-PROTEIN LIGASE UBR1"/>
    <property type="match status" value="1"/>
</dbReference>
<evidence type="ECO:0000256" key="5">
    <source>
        <dbReference type="ARBA" id="ARBA00022771"/>
    </source>
</evidence>
<dbReference type="PROSITE" id="PS51157">
    <property type="entry name" value="ZF_UBR"/>
    <property type="match status" value="1"/>
</dbReference>
<evidence type="ECO:0000256" key="8">
    <source>
        <dbReference type="ARBA" id="ARBA00046341"/>
    </source>
</evidence>
<dbReference type="EC" id="2.3.2.27" evidence="10"/>
<dbReference type="SUPFAM" id="SSF54736">
    <property type="entry name" value="ClpS-like"/>
    <property type="match status" value="1"/>
</dbReference>
<accession>G8YCV6</accession>
<gene>
    <name evidence="12" type="primary">Piso0_002533</name>
    <name evidence="12" type="ORF">GNLVRS01_PISO0J14067g</name>
</gene>
<dbReference type="GO" id="GO:0008270">
    <property type="term" value="F:zinc ion binding"/>
    <property type="evidence" value="ECO:0007669"/>
    <property type="project" value="UniProtKB-UniRule"/>
</dbReference>
<dbReference type="FunCoup" id="G8YCV6">
    <property type="interactions" value="1125"/>
</dbReference>
<keyword evidence="4 10" id="KW-0479">Metal-binding</keyword>